<dbReference type="NCBIfam" id="TIGR02794">
    <property type="entry name" value="tolA_full"/>
    <property type="match status" value="1"/>
</dbReference>
<evidence type="ECO:0000313" key="6">
    <source>
        <dbReference type="EMBL" id="MEK8088486.1"/>
    </source>
</evidence>
<keyword evidence="3" id="KW-1133">Transmembrane helix</keyword>
<dbReference type="InterPro" id="IPR006260">
    <property type="entry name" value="TonB/TolA_C"/>
</dbReference>
<evidence type="ECO:0000256" key="5">
    <source>
        <dbReference type="SAM" id="MobiDB-lite"/>
    </source>
</evidence>
<dbReference type="InterPro" id="IPR014161">
    <property type="entry name" value="Tol-Pal_TolA"/>
</dbReference>
<keyword evidence="4" id="KW-0472">Membrane</keyword>
<reference evidence="6 7" key="1">
    <citation type="submission" date="2024-04" db="EMBL/GenBank/DDBJ databases">
        <authorList>
            <person name="Abashina T."/>
            <person name="Shaikin A."/>
        </authorList>
    </citation>
    <scope>NUCLEOTIDE SEQUENCE [LARGE SCALE GENOMIC DNA]</scope>
    <source>
        <strain evidence="6 7">AAFK</strain>
    </source>
</reference>
<dbReference type="Pfam" id="PF13103">
    <property type="entry name" value="TonB_2"/>
    <property type="match status" value="1"/>
</dbReference>
<evidence type="ECO:0000256" key="3">
    <source>
        <dbReference type="ARBA" id="ARBA00022989"/>
    </source>
</evidence>
<feature type="compositionally biased region" description="Pro residues" evidence="5">
    <location>
        <begin position="48"/>
        <end position="97"/>
    </location>
</feature>
<evidence type="ECO:0000256" key="4">
    <source>
        <dbReference type="ARBA" id="ARBA00023136"/>
    </source>
</evidence>
<dbReference type="EMBL" id="JBBPCO010000001">
    <property type="protein sequence ID" value="MEK8088486.1"/>
    <property type="molecule type" value="Genomic_DNA"/>
</dbReference>
<comment type="subcellular location">
    <subcellularLocation>
        <location evidence="1">Membrane</location>
        <topology evidence="1">Single-pass membrane protein</topology>
    </subcellularLocation>
</comment>
<accession>A0ABU9D6A2</accession>
<dbReference type="Proteomes" id="UP001446205">
    <property type="component" value="Unassembled WGS sequence"/>
</dbReference>
<feature type="compositionally biased region" description="Basic and acidic residues" evidence="5">
    <location>
        <begin position="135"/>
        <end position="158"/>
    </location>
</feature>
<sequence>MVKVLALIAAIALHALIILALLFGVRLPKPEPAPAPPVQARLVSPVEPSSPPAAVPTPPEPTPAAPQPAPQPPRPEPAPKPTPEPTPPSPAPRPAPKPAEKPAPKPAPKPVEKPAAKPAKPDDSVARQRALQAELAEKAHAEQARQKAERERAERLRAQMAADELRQRLARETAASAPAPRPAEDASALISRYKGEIRDRVRRYWSSDALRPGLSTAVRVRLDTKGNVLTVSTVRSSGNRDFDQAVEAAVMRASPLPIPNRPDLYQEFREIDFTFSAKDFDNA</sequence>
<gene>
    <name evidence="6" type="primary">tolA</name>
    <name evidence="6" type="ORF">WOB96_01790</name>
</gene>
<evidence type="ECO:0000256" key="2">
    <source>
        <dbReference type="ARBA" id="ARBA00022692"/>
    </source>
</evidence>
<feature type="region of interest" description="Disordered" evidence="5">
    <location>
        <begin position="34"/>
        <end position="158"/>
    </location>
</feature>
<name>A0ABU9D6A2_9PROT</name>
<feature type="compositionally biased region" description="Basic and acidic residues" evidence="5">
    <location>
        <begin position="110"/>
        <end position="126"/>
    </location>
</feature>
<evidence type="ECO:0000313" key="7">
    <source>
        <dbReference type="Proteomes" id="UP001446205"/>
    </source>
</evidence>
<dbReference type="RefSeq" id="WP_341369548.1">
    <property type="nucleotide sequence ID" value="NZ_JBBPCO010000001.1"/>
</dbReference>
<dbReference type="PRINTS" id="PR01217">
    <property type="entry name" value="PRICHEXTENSN"/>
</dbReference>
<keyword evidence="7" id="KW-1185">Reference proteome</keyword>
<comment type="caution">
    <text evidence="6">The sequence shown here is derived from an EMBL/GenBank/DDBJ whole genome shotgun (WGS) entry which is preliminary data.</text>
</comment>
<dbReference type="NCBIfam" id="TIGR01352">
    <property type="entry name" value="tonB_Cterm"/>
    <property type="match status" value="1"/>
</dbReference>
<dbReference type="Gene3D" id="3.30.1150.10">
    <property type="match status" value="1"/>
</dbReference>
<proteinExistence type="predicted"/>
<evidence type="ECO:0000256" key="1">
    <source>
        <dbReference type="ARBA" id="ARBA00004167"/>
    </source>
</evidence>
<organism evidence="6 7">
    <name type="scientific">Thermithiobacillus plumbiphilus</name>
    <dbReference type="NCBI Taxonomy" id="1729899"/>
    <lineage>
        <taxon>Bacteria</taxon>
        <taxon>Pseudomonadati</taxon>
        <taxon>Pseudomonadota</taxon>
        <taxon>Acidithiobacillia</taxon>
        <taxon>Acidithiobacillales</taxon>
        <taxon>Thermithiobacillaceae</taxon>
        <taxon>Thermithiobacillus</taxon>
    </lineage>
</organism>
<keyword evidence="2" id="KW-0812">Transmembrane</keyword>
<protein>
    <submittedName>
        <fullName evidence="6">Cell envelope integrity protein TolA</fullName>
    </submittedName>
</protein>
<dbReference type="SUPFAM" id="SSF74653">
    <property type="entry name" value="TolA/TonB C-terminal domain"/>
    <property type="match status" value="1"/>
</dbReference>